<keyword evidence="1" id="KW-0175">Coiled coil</keyword>
<name>A0A017T991_9BACT</name>
<protein>
    <submittedName>
        <fullName evidence="3">Uncharacterized protein</fullName>
    </submittedName>
</protein>
<feature type="compositionally biased region" description="Acidic residues" evidence="2">
    <location>
        <begin position="237"/>
        <end position="253"/>
    </location>
</feature>
<dbReference type="RefSeq" id="WP_044241879.1">
    <property type="nucleotide sequence ID" value="NZ_ASRX01000024.1"/>
</dbReference>
<keyword evidence="4" id="KW-1185">Reference proteome</keyword>
<evidence type="ECO:0000256" key="2">
    <source>
        <dbReference type="SAM" id="MobiDB-lite"/>
    </source>
</evidence>
<evidence type="ECO:0000256" key="1">
    <source>
        <dbReference type="SAM" id="Coils"/>
    </source>
</evidence>
<feature type="region of interest" description="Disordered" evidence="2">
    <location>
        <begin position="237"/>
        <end position="300"/>
    </location>
</feature>
<reference evidence="3 4" key="1">
    <citation type="submission" date="2013-05" db="EMBL/GenBank/DDBJ databases">
        <title>Genome assembly of Chondromyces apiculatus DSM 436.</title>
        <authorList>
            <person name="Sharma G."/>
            <person name="Khatri I."/>
            <person name="Kaur C."/>
            <person name="Mayilraj S."/>
            <person name="Subramanian S."/>
        </authorList>
    </citation>
    <scope>NUCLEOTIDE SEQUENCE [LARGE SCALE GENOMIC DNA]</scope>
    <source>
        <strain evidence="3 4">DSM 436</strain>
    </source>
</reference>
<dbReference type="STRING" id="1192034.CAP_3302"/>
<evidence type="ECO:0000313" key="4">
    <source>
        <dbReference type="Proteomes" id="UP000019678"/>
    </source>
</evidence>
<accession>A0A017T991</accession>
<feature type="coiled-coil region" evidence="1">
    <location>
        <begin position="43"/>
        <end position="74"/>
    </location>
</feature>
<dbReference type="EMBL" id="ASRX01000024">
    <property type="protein sequence ID" value="EYF05385.1"/>
    <property type="molecule type" value="Genomic_DNA"/>
</dbReference>
<organism evidence="3 4">
    <name type="scientific">Chondromyces apiculatus DSM 436</name>
    <dbReference type="NCBI Taxonomy" id="1192034"/>
    <lineage>
        <taxon>Bacteria</taxon>
        <taxon>Pseudomonadati</taxon>
        <taxon>Myxococcota</taxon>
        <taxon>Polyangia</taxon>
        <taxon>Polyangiales</taxon>
        <taxon>Polyangiaceae</taxon>
        <taxon>Chondromyces</taxon>
    </lineage>
</organism>
<feature type="region of interest" description="Disordered" evidence="2">
    <location>
        <begin position="193"/>
        <end position="216"/>
    </location>
</feature>
<comment type="caution">
    <text evidence="3">The sequence shown here is derived from an EMBL/GenBank/DDBJ whole genome shotgun (WGS) entry which is preliminary data.</text>
</comment>
<evidence type="ECO:0000313" key="3">
    <source>
        <dbReference type="EMBL" id="EYF05385.1"/>
    </source>
</evidence>
<proteinExistence type="predicted"/>
<dbReference type="Proteomes" id="UP000019678">
    <property type="component" value="Unassembled WGS sequence"/>
</dbReference>
<sequence length="300" mass="32460">MNAEFNKFRRVALRCAEVANEPGAPAVLVTVYAASVAGPLQAYLAAEAGVEAAMNRLNRAESQMNERIEGIDQQFRVVRSAVTAVQPDLEVPVTLKMQRTDTDKRMAIEQLVAVVTTCAGQPWADGLLQGEFGDMAEVAVAQFTECAEAANALQKARNDRLAAAEPAWEAYMRFKRLVRETLKSTSRQYRRLHLRSGKPLEDDEEEPGKVEDPKTATVDVKNAAPERTVGAVLAEAEEEVAPAEVAEEAEEQETAAQGTKAVRGQEKVAPVEVAAVTPGKSGKAPRRRRPGGERPASARA</sequence>
<dbReference type="AlphaFoldDB" id="A0A017T991"/>
<gene>
    <name evidence="3" type="ORF">CAP_3302</name>
</gene>